<dbReference type="GO" id="GO:0000815">
    <property type="term" value="C:ESCRT III complex"/>
    <property type="evidence" value="ECO:0007669"/>
    <property type="project" value="TreeGrafter"/>
</dbReference>
<dbReference type="EMBL" id="PEDP01000025">
    <property type="protein sequence ID" value="POS88156.1"/>
    <property type="molecule type" value="Genomic_DNA"/>
</dbReference>
<name>A0A2S4Q1K3_9PEZI</name>
<dbReference type="InterPro" id="IPR005024">
    <property type="entry name" value="Snf7_fam"/>
</dbReference>
<keyword evidence="1" id="KW-0175">Coiled coil</keyword>
<feature type="coiled-coil region" evidence="1">
    <location>
        <begin position="221"/>
        <end position="248"/>
    </location>
</feature>
<proteinExistence type="predicted"/>
<dbReference type="GO" id="GO:0009898">
    <property type="term" value="C:cytoplasmic side of plasma membrane"/>
    <property type="evidence" value="ECO:0007669"/>
    <property type="project" value="TreeGrafter"/>
</dbReference>
<dbReference type="AlphaFoldDB" id="A0A2S4Q1K3"/>
<evidence type="ECO:0000313" key="3">
    <source>
        <dbReference type="Proteomes" id="UP000237438"/>
    </source>
</evidence>
<dbReference type="OrthoDB" id="10250120at2759"/>
<dbReference type="GO" id="GO:0005771">
    <property type="term" value="C:multivesicular body"/>
    <property type="evidence" value="ECO:0007669"/>
    <property type="project" value="TreeGrafter"/>
</dbReference>
<dbReference type="GO" id="GO:0006900">
    <property type="term" value="P:vesicle budding from membrane"/>
    <property type="evidence" value="ECO:0007669"/>
    <property type="project" value="TreeGrafter"/>
</dbReference>
<dbReference type="PANTHER" id="PTHR22761">
    <property type="entry name" value="CHARGED MULTIVESICULAR BODY PROTEIN"/>
    <property type="match status" value="1"/>
</dbReference>
<sequence length="427" mass="48267">MSPNSATSSHCKSRSYTANISAWLQGLAAAARAAAIPTINKRPNLLSFSFSEDLLNALENENVRPLSLGIVVREGIEKGQLIPRKEFMQAFSSIYEKSWAKWPWQALSQGLKQLGFYRNPKLDKSSTGEFVLLENIEAAAMKAKKRFSSFQERHNRIFTRVKFTEDFEYILDTKYPLSDSDMELFLKFLARDLGLISYNSELVKLRLINETDQITSDDLTIASLKKLIEDLNNQIQGLTLRHEELSHSAKEAVLKNNRTAALGALKSKSLINQTIEKRYVTLAQLEEVYLKIVQASTQVELVKVMEASTKVLMTLNEEIQALGPTEKVVDMLQDQMQLVDEINTQTAHGITVDEDMLDLELEAMERDQEEIEALETKTKLDPLKVVDLPPKEANAMALKNSEIQKEFAESINLLENLSLEPDVKITE</sequence>
<dbReference type="Proteomes" id="UP000237438">
    <property type="component" value="Unassembled WGS sequence"/>
</dbReference>
<evidence type="ECO:0000256" key="1">
    <source>
        <dbReference type="SAM" id="Coils"/>
    </source>
</evidence>
<gene>
    <name evidence="2" type="ORF">EPUL_000325</name>
</gene>
<evidence type="ECO:0008006" key="4">
    <source>
        <dbReference type="Google" id="ProtNLM"/>
    </source>
</evidence>
<dbReference type="Gene3D" id="6.10.140.1230">
    <property type="match status" value="1"/>
</dbReference>
<reference evidence="2 3" key="1">
    <citation type="submission" date="2017-10" db="EMBL/GenBank/DDBJ databases">
        <title>Development of genomic resources for the powdery mildew, Erysiphe pulchra.</title>
        <authorList>
            <person name="Wadl P.A."/>
            <person name="Mack B.M."/>
            <person name="Moore G."/>
            <person name="Beltz S.B."/>
        </authorList>
    </citation>
    <scope>NUCLEOTIDE SEQUENCE [LARGE SCALE GENOMIC DNA]</scope>
    <source>
        <strain evidence="2">Cflorida</strain>
    </source>
</reference>
<accession>A0A2S4Q1K3</accession>
<dbReference type="Pfam" id="PF03357">
    <property type="entry name" value="Snf7"/>
    <property type="match status" value="1"/>
</dbReference>
<dbReference type="STRING" id="225359.A0A2S4Q1K3"/>
<dbReference type="GO" id="GO:0032511">
    <property type="term" value="P:late endosome to vacuole transport via multivesicular body sorting pathway"/>
    <property type="evidence" value="ECO:0007669"/>
    <property type="project" value="TreeGrafter"/>
</dbReference>
<evidence type="ECO:0000313" key="2">
    <source>
        <dbReference type="EMBL" id="POS88156.1"/>
    </source>
</evidence>
<keyword evidence="3" id="KW-1185">Reference proteome</keyword>
<dbReference type="PANTHER" id="PTHR22761:SF18">
    <property type="entry name" value="SORTING PROTEIN SNF7 FAMILY PROTEIN, PUTATIVE (AFU_ORTHOLOGUE AFUA_2G16692)-RELATED"/>
    <property type="match status" value="1"/>
</dbReference>
<comment type="caution">
    <text evidence="2">The sequence shown here is derived from an EMBL/GenBank/DDBJ whole genome shotgun (WGS) entry which is preliminary data.</text>
</comment>
<organism evidence="2 3">
    <name type="scientific">Erysiphe pulchra</name>
    <dbReference type="NCBI Taxonomy" id="225359"/>
    <lineage>
        <taxon>Eukaryota</taxon>
        <taxon>Fungi</taxon>
        <taxon>Dikarya</taxon>
        <taxon>Ascomycota</taxon>
        <taxon>Pezizomycotina</taxon>
        <taxon>Leotiomycetes</taxon>
        <taxon>Erysiphales</taxon>
        <taxon>Erysiphaceae</taxon>
        <taxon>Erysiphe</taxon>
    </lineage>
</organism>
<protein>
    <recommendedName>
        <fullName evidence="4">Snf7-domain-containing protein</fullName>
    </recommendedName>
</protein>